<dbReference type="GO" id="GO:0003677">
    <property type="term" value="F:DNA binding"/>
    <property type="evidence" value="ECO:0007669"/>
    <property type="project" value="UniProtKB-UniRule"/>
</dbReference>
<evidence type="ECO:0000313" key="6">
    <source>
        <dbReference type="EMBL" id="MDG3014426.1"/>
    </source>
</evidence>
<proteinExistence type="predicted"/>
<dbReference type="InterPro" id="IPR001647">
    <property type="entry name" value="HTH_TetR"/>
</dbReference>
<dbReference type="SUPFAM" id="SSF48498">
    <property type="entry name" value="Tetracyclin repressor-like, C-terminal domain"/>
    <property type="match status" value="1"/>
</dbReference>
<feature type="DNA-binding region" description="H-T-H motif" evidence="4">
    <location>
        <begin position="30"/>
        <end position="49"/>
    </location>
</feature>
<name>A0A9X4LZD8_9ACTN</name>
<evidence type="ECO:0000256" key="1">
    <source>
        <dbReference type="ARBA" id="ARBA00023015"/>
    </source>
</evidence>
<dbReference type="EMBL" id="JANRHA010000004">
    <property type="protein sequence ID" value="MDG3014426.1"/>
    <property type="molecule type" value="Genomic_DNA"/>
</dbReference>
<keyword evidence="7" id="KW-1185">Reference proteome</keyword>
<keyword evidence="3" id="KW-0804">Transcription</keyword>
<gene>
    <name evidence="6" type="ORF">NVS88_07635</name>
</gene>
<dbReference type="PANTHER" id="PTHR47506">
    <property type="entry name" value="TRANSCRIPTIONAL REGULATORY PROTEIN"/>
    <property type="match status" value="1"/>
</dbReference>
<evidence type="ECO:0000259" key="5">
    <source>
        <dbReference type="PROSITE" id="PS50977"/>
    </source>
</evidence>
<protein>
    <submittedName>
        <fullName evidence="6">TetR/AcrR family transcriptional regulator</fullName>
    </submittedName>
</protein>
<keyword evidence="2 4" id="KW-0238">DNA-binding</keyword>
<keyword evidence="1" id="KW-0805">Transcription regulation</keyword>
<dbReference type="Gene3D" id="1.10.357.10">
    <property type="entry name" value="Tetracycline Repressor, domain 2"/>
    <property type="match status" value="1"/>
</dbReference>
<comment type="caution">
    <text evidence="6">The sequence shown here is derived from an EMBL/GenBank/DDBJ whole genome shotgun (WGS) entry which is preliminary data.</text>
</comment>
<dbReference type="Pfam" id="PF00440">
    <property type="entry name" value="TetR_N"/>
    <property type="match status" value="1"/>
</dbReference>
<dbReference type="RefSeq" id="WP_332519593.1">
    <property type="nucleotide sequence ID" value="NZ_JANRHA010000004.1"/>
</dbReference>
<accession>A0A9X4LZD8</accession>
<evidence type="ECO:0000256" key="3">
    <source>
        <dbReference type="ARBA" id="ARBA00023163"/>
    </source>
</evidence>
<dbReference type="AlphaFoldDB" id="A0A9X4LZD8"/>
<evidence type="ECO:0000256" key="2">
    <source>
        <dbReference type="ARBA" id="ARBA00023125"/>
    </source>
</evidence>
<evidence type="ECO:0000256" key="4">
    <source>
        <dbReference type="PROSITE-ProRule" id="PRU00335"/>
    </source>
</evidence>
<dbReference type="InterPro" id="IPR036271">
    <property type="entry name" value="Tet_transcr_reg_TetR-rel_C_sf"/>
</dbReference>
<dbReference type="PROSITE" id="PS50977">
    <property type="entry name" value="HTH_TETR_2"/>
    <property type="match status" value="1"/>
</dbReference>
<evidence type="ECO:0000313" key="7">
    <source>
        <dbReference type="Proteomes" id="UP001152755"/>
    </source>
</evidence>
<dbReference type="InterPro" id="IPR009057">
    <property type="entry name" value="Homeodomain-like_sf"/>
</dbReference>
<dbReference type="PANTHER" id="PTHR47506:SF6">
    <property type="entry name" value="HTH-TYPE TRANSCRIPTIONAL REPRESSOR NEMR"/>
    <property type="match status" value="1"/>
</dbReference>
<dbReference type="Proteomes" id="UP001152755">
    <property type="component" value="Unassembled WGS sequence"/>
</dbReference>
<reference evidence="6" key="1">
    <citation type="submission" date="2022-08" db="EMBL/GenBank/DDBJ databases">
        <title>Genome analysis of Corynebacteriales strain.</title>
        <authorList>
            <person name="Lee S.D."/>
        </authorList>
    </citation>
    <scope>NUCLEOTIDE SEQUENCE</scope>
    <source>
        <strain evidence="6">D3-21</strain>
    </source>
</reference>
<feature type="domain" description="HTH tetR-type" evidence="5">
    <location>
        <begin position="7"/>
        <end position="67"/>
    </location>
</feature>
<organism evidence="6 7">
    <name type="scientific">Speluncibacter jeojiensis</name>
    <dbReference type="NCBI Taxonomy" id="2710754"/>
    <lineage>
        <taxon>Bacteria</taxon>
        <taxon>Bacillati</taxon>
        <taxon>Actinomycetota</taxon>
        <taxon>Actinomycetes</taxon>
        <taxon>Mycobacteriales</taxon>
        <taxon>Speluncibacteraceae</taxon>
        <taxon>Speluncibacter</taxon>
    </lineage>
</organism>
<dbReference type="SUPFAM" id="SSF46689">
    <property type="entry name" value="Homeodomain-like"/>
    <property type="match status" value="1"/>
</dbReference>
<sequence>MARPLDHAKRAELLAGVIDYIATHGLTDLSLRPLAAALGTSSRMLIHYFGTKEQMLIAALETQRPNLSVAFVDAHDTGAVRAVLHRLWEENAAGETSTSTRVVVQVLGTASVRQGPFLDYANRAVESFTGGLAAALERLDPPVDDPEAVATILISGLRGLLVDRYVTGDKDRTDRAAYRLIDQSLT</sequence>